<keyword evidence="1" id="KW-0812">Transmembrane</keyword>
<accession>A0A1Q9BUL1</accession>
<protein>
    <recommendedName>
        <fullName evidence="4">EamA domain-containing protein</fullName>
    </recommendedName>
</protein>
<organism evidence="2 3">
    <name type="scientific">Symbiodinium microadriaticum</name>
    <name type="common">Dinoflagellate</name>
    <name type="synonym">Zooxanthella microadriatica</name>
    <dbReference type="NCBI Taxonomy" id="2951"/>
    <lineage>
        <taxon>Eukaryota</taxon>
        <taxon>Sar</taxon>
        <taxon>Alveolata</taxon>
        <taxon>Dinophyceae</taxon>
        <taxon>Suessiales</taxon>
        <taxon>Symbiodiniaceae</taxon>
        <taxon>Symbiodinium</taxon>
    </lineage>
</organism>
<dbReference type="AlphaFoldDB" id="A0A1Q9BUL1"/>
<keyword evidence="1" id="KW-0472">Membrane</keyword>
<proteinExistence type="predicted"/>
<evidence type="ECO:0000313" key="2">
    <source>
        <dbReference type="EMBL" id="OLP74346.1"/>
    </source>
</evidence>
<feature type="non-terminal residue" evidence="2">
    <location>
        <position position="1"/>
    </location>
</feature>
<dbReference type="Proteomes" id="UP000186817">
    <property type="component" value="Unassembled WGS sequence"/>
</dbReference>
<comment type="caution">
    <text evidence="2">The sequence shown here is derived from an EMBL/GenBank/DDBJ whole genome shotgun (WGS) entry which is preliminary data.</text>
</comment>
<reference evidence="2 3" key="1">
    <citation type="submission" date="2016-02" db="EMBL/GenBank/DDBJ databases">
        <title>Genome analysis of coral dinoflagellate symbionts highlights evolutionary adaptations to a symbiotic lifestyle.</title>
        <authorList>
            <person name="Aranda M."/>
            <person name="Li Y."/>
            <person name="Liew Y.J."/>
            <person name="Baumgarten S."/>
            <person name="Simakov O."/>
            <person name="Wilson M."/>
            <person name="Piel J."/>
            <person name="Ashoor H."/>
            <person name="Bougouffa S."/>
            <person name="Bajic V.B."/>
            <person name="Ryu T."/>
            <person name="Ravasi T."/>
            <person name="Bayer T."/>
            <person name="Micklem G."/>
            <person name="Kim H."/>
            <person name="Bhak J."/>
            <person name="Lajeunesse T.C."/>
            <person name="Voolstra C.R."/>
        </authorList>
    </citation>
    <scope>NUCLEOTIDE SEQUENCE [LARGE SCALE GENOMIC DNA]</scope>
    <source>
        <strain evidence="2 3">CCMP2467</strain>
    </source>
</reference>
<gene>
    <name evidence="2" type="ORF">AK812_SmicGene46139</name>
</gene>
<feature type="transmembrane region" description="Helical" evidence="1">
    <location>
        <begin position="24"/>
        <end position="42"/>
    </location>
</feature>
<keyword evidence="1" id="KW-1133">Transmembrane helix</keyword>
<dbReference type="OrthoDB" id="47330at2759"/>
<evidence type="ECO:0008006" key="4">
    <source>
        <dbReference type="Google" id="ProtNLM"/>
    </source>
</evidence>
<name>A0A1Q9BUL1_SYMMI</name>
<feature type="non-terminal residue" evidence="2">
    <location>
        <position position="47"/>
    </location>
</feature>
<evidence type="ECO:0000313" key="3">
    <source>
        <dbReference type="Proteomes" id="UP000186817"/>
    </source>
</evidence>
<evidence type="ECO:0000256" key="1">
    <source>
        <dbReference type="SAM" id="Phobius"/>
    </source>
</evidence>
<dbReference type="EMBL" id="LSRX01003866">
    <property type="protein sequence ID" value="OLP74346.1"/>
    <property type="molecule type" value="Genomic_DNA"/>
</dbReference>
<sequence length="47" mass="4990">VGLSLTIPLSVVADFVRQKQLTGWTFLAAALVITGFICVTVASKPKE</sequence>
<keyword evidence="3" id="KW-1185">Reference proteome</keyword>